<evidence type="ECO:0000313" key="3">
    <source>
        <dbReference type="Proteomes" id="UP000602381"/>
    </source>
</evidence>
<comment type="caution">
    <text evidence="2">The sequence shown here is derived from an EMBL/GenBank/DDBJ whole genome shotgun (WGS) entry which is preliminary data.</text>
</comment>
<protein>
    <submittedName>
        <fullName evidence="2">Uncharacterized protein</fullName>
    </submittedName>
</protein>
<reference evidence="3" key="1">
    <citation type="journal article" date="2019" name="Int. J. Syst. Evol. Microbiol.">
        <title>The Global Catalogue of Microorganisms (GCM) 10K type strain sequencing project: providing services to taxonomists for standard genome sequencing and annotation.</title>
        <authorList>
            <consortium name="The Broad Institute Genomics Platform"/>
            <consortium name="The Broad Institute Genome Sequencing Center for Infectious Disease"/>
            <person name="Wu L."/>
            <person name="Ma J."/>
        </authorList>
    </citation>
    <scope>NUCLEOTIDE SEQUENCE [LARGE SCALE GENOMIC DNA]</scope>
    <source>
        <strain evidence="3">JCM 17843</strain>
    </source>
</reference>
<dbReference type="EMBL" id="BMOV01000005">
    <property type="protein sequence ID" value="GGO12284.1"/>
    <property type="molecule type" value="Genomic_DNA"/>
</dbReference>
<gene>
    <name evidence="2" type="ORF">GCM10007972_17050</name>
</gene>
<accession>A0ABQ2LDG1</accession>
<name>A0ABQ2LDG1_9PROT</name>
<evidence type="ECO:0000256" key="1">
    <source>
        <dbReference type="SAM" id="MobiDB-lite"/>
    </source>
</evidence>
<evidence type="ECO:0000313" key="2">
    <source>
        <dbReference type="EMBL" id="GGO12284.1"/>
    </source>
</evidence>
<dbReference type="Proteomes" id="UP000602381">
    <property type="component" value="Unassembled WGS sequence"/>
</dbReference>
<feature type="region of interest" description="Disordered" evidence="1">
    <location>
        <begin position="1"/>
        <end position="21"/>
    </location>
</feature>
<sequence length="62" mass="7269">MPPIENMGANESRKDRKKKEMVHLSRESSNYLFEVLSEWNQVLETIDDPVNDLEIDVHREVG</sequence>
<organism evidence="2 3">
    <name type="scientific">Iodidimonas muriae</name>
    <dbReference type="NCBI Taxonomy" id="261467"/>
    <lineage>
        <taxon>Bacteria</taxon>
        <taxon>Pseudomonadati</taxon>
        <taxon>Pseudomonadota</taxon>
        <taxon>Alphaproteobacteria</taxon>
        <taxon>Iodidimonadales</taxon>
        <taxon>Iodidimonadaceae</taxon>
        <taxon>Iodidimonas</taxon>
    </lineage>
</organism>
<proteinExistence type="predicted"/>
<keyword evidence="3" id="KW-1185">Reference proteome</keyword>